<proteinExistence type="predicted"/>
<reference evidence="1" key="1">
    <citation type="submission" date="2014-09" db="EMBL/GenBank/DDBJ databases">
        <authorList>
            <person name="Magalhaes I.L.F."/>
            <person name="Oliveira U."/>
            <person name="Santos F.R."/>
            <person name="Vidigal T.H.D.A."/>
            <person name="Brescovit A.D."/>
            <person name="Santos A.J."/>
        </authorList>
    </citation>
    <scope>NUCLEOTIDE SEQUENCE</scope>
    <source>
        <tissue evidence="1">Shoot tissue taken approximately 20 cm above the soil surface</tissue>
    </source>
</reference>
<evidence type="ECO:0000313" key="1">
    <source>
        <dbReference type="EMBL" id="JAD42960.1"/>
    </source>
</evidence>
<reference evidence="1" key="2">
    <citation type="journal article" date="2015" name="Data Brief">
        <title>Shoot transcriptome of the giant reed, Arundo donax.</title>
        <authorList>
            <person name="Barrero R.A."/>
            <person name="Guerrero F.D."/>
            <person name="Moolhuijzen P."/>
            <person name="Goolsby J.A."/>
            <person name="Tidwell J."/>
            <person name="Bellgard S.E."/>
            <person name="Bellgard M.I."/>
        </authorList>
    </citation>
    <scope>NUCLEOTIDE SEQUENCE</scope>
    <source>
        <tissue evidence="1">Shoot tissue taken approximately 20 cm above the soil surface</tissue>
    </source>
</reference>
<dbReference type="EMBL" id="GBRH01254935">
    <property type="protein sequence ID" value="JAD42960.1"/>
    <property type="molecule type" value="Transcribed_RNA"/>
</dbReference>
<organism evidence="1">
    <name type="scientific">Arundo donax</name>
    <name type="common">Giant reed</name>
    <name type="synonym">Donax arundinaceus</name>
    <dbReference type="NCBI Taxonomy" id="35708"/>
    <lineage>
        <taxon>Eukaryota</taxon>
        <taxon>Viridiplantae</taxon>
        <taxon>Streptophyta</taxon>
        <taxon>Embryophyta</taxon>
        <taxon>Tracheophyta</taxon>
        <taxon>Spermatophyta</taxon>
        <taxon>Magnoliopsida</taxon>
        <taxon>Liliopsida</taxon>
        <taxon>Poales</taxon>
        <taxon>Poaceae</taxon>
        <taxon>PACMAD clade</taxon>
        <taxon>Arundinoideae</taxon>
        <taxon>Arundineae</taxon>
        <taxon>Arundo</taxon>
    </lineage>
</organism>
<sequence length="32" mass="4095">MRLLRLCEHWVWRKGRALLGMWWPWRRDGCLL</sequence>
<name>A0A0A9A1S1_ARUDO</name>
<accession>A0A0A9A1S1</accession>
<dbReference type="AlphaFoldDB" id="A0A0A9A1S1"/>
<protein>
    <submittedName>
        <fullName evidence="1">Uncharacterized protein</fullName>
    </submittedName>
</protein>